<dbReference type="KEGG" id="cpi:Cpin_3303"/>
<feature type="transmembrane region" description="Helical" evidence="1">
    <location>
        <begin position="181"/>
        <end position="202"/>
    </location>
</feature>
<dbReference type="EMBL" id="CP001699">
    <property type="protein sequence ID" value="ACU60770.1"/>
    <property type="molecule type" value="Genomic_DNA"/>
</dbReference>
<evidence type="ECO:0000313" key="3">
    <source>
        <dbReference type="Proteomes" id="UP000002215"/>
    </source>
</evidence>
<reference evidence="2 3" key="2">
    <citation type="journal article" date="2010" name="Stand. Genomic Sci.">
        <title>Complete genome sequence of Chitinophaga pinensis type strain (UQM 2034).</title>
        <authorList>
            <person name="Glavina Del Rio T."/>
            <person name="Abt B."/>
            <person name="Spring S."/>
            <person name="Lapidus A."/>
            <person name="Nolan M."/>
            <person name="Tice H."/>
            <person name="Copeland A."/>
            <person name="Cheng J.F."/>
            <person name="Chen F."/>
            <person name="Bruce D."/>
            <person name="Goodwin L."/>
            <person name="Pitluck S."/>
            <person name="Ivanova N."/>
            <person name="Mavromatis K."/>
            <person name="Mikhailova N."/>
            <person name="Pati A."/>
            <person name="Chen A."/>
            <person name="Palaniappan K."/>
            <person name="Land M."/>
            <person name="Hauser L."/>
            <person name="Chang Y.J."/>
            <person name="Jeffries C.D."/>
            <person name="Chain P."/>
            <person name="Saunders E."/>
            <person name="Detter J.C."/>
            <person name="Brettin T."/>
            <person name="Rohde M."/>
            <person name="Goker M."/>
            <person name="Bristow J."/>
            <person name="Eisen J.A."/>
            <person name="Markowitz V."/>
            <person name="Hugenholtz P."/>
            <person name="Kyrpides N.C."/>
            <person name="Klenk H.P."/>
            <person name="Lucas S."/>
        </authorList>
    </citation>
    <scope>NUCLEOTIDE SEQUENCE [LARGE SCALE GENOMIC DNA]</scope>
    <source>
        <strain evidence="3">ATCC 43595 / DSM 2588 / LMG 13176 / NBRC 15968 / NCIMB 11800 / UQM 2034</strain>
    </source>
</reference>
<feature type="transmembrane region" description="Helical" evidence="1">
    <location>
        <begin position="114"/>
        <end position="137"/>
    </location>
</feature>
<evidence type="ECO:0000313" key="2">
    <source>
        <dbReference type="EMBL" id="ACU60770.1"/>
    </source>
</evidence>
<keyword evidence="1" id="KW-0472">Membrane</keyword>
<dbReference type="Proteomes" id="UP000002215">
    <property type="component" value="Chromosome"/>
</dbReference>
<sequence length="222" mass="25597">MTIFRSLTMSMDQTTHASLRKKISIHTQILAAVLFIGLLPHIRHYLYPSRNVLDVLSLYVFPEKLWEWAILIPFGILFYAIFLIPIFVVIFLLFRWGRGYATDAGKGRKVRNWLIVFTLVLAYGWGEPVLYCIQKVFPPKEVNPFPPGVIRWAEPSLEAEEATLQLILNKGQIIDETTQRVLYLVVLLLYTIETGWIFSLLWKAEAYEKKQSFTDANGSSLS</sequence>
<feature type="transmembrane region" description="Helical" evidence="1">
    <location>
        <begin position="29"/>
        <end position="48"/>
    </location>
</feature>
<name>A0A979GWW6_CHIPD</name>
<keyword evidence="1" id="KW-0812">Transmembrane</keyword>
<gene>
    <name evidence="2" type="ordered locus">Cpin_3303</name>
</gene>
<protein>
    <submittedName>
        <fullName evidence="2">Uncharacterized protein</fullName>
    </submittedName>
</protein>
<accession>A0A979GWW6</accession>
<keyword evidence="1" id="KW-1133">Transmembrane helix</keyword>
<reference evidence="3" key="1">
    <citation type="submission" date="2009-08" db="EMBL/GenBank/DDBJ databases">
        <title>The complete genome of Chitinophaga pinensis DSM 2588.</title>
        <authorList>
            <consortium name="US DOE Joint Genome Institute (JGI-PGF)"/>
            <person name="Lucas S."/>
            <person name="Copeland A."/>
            <person name="Lapidus A."/>
            <person name="Glavina del Rio T."/>
            <person name="Dalin E."/>
            <person name="Tice H."/>
            <person name="Bruce D."/>
            <person name="Goodwin L."/>
            <person name="Pitluck S."/>
            <person name="Kyrpides N."/>
            <person name="Mavromatis K."/>
            <person name="Ivanova N."/>
            <person name="Mikhailova N."/>
            <person name="Sims D."/>
            <person name="Meinche L."/>
            <person name="Brettin T."/>
            <person name="Detter J.C."/>
            <person name="Han C."/>
            <person name="Larimer F."/>
            <person name="Land M."/>
            <person name="Hauser L."/>
            <person name="Markowitz V."/>
            <person name="Cheng J.-F."/>
            <person name="Hugenholtz P."/>
            <person name="Woyke T."/>
            <person name="Wu D."/>
            <person name="Spring S."/>
            <person name="Klenk H.-P."/>
            <person name="Eisen J.A."/>
        </authorList>
    </citation>
    <scope>NUCLEOTIDE SEQUENCE [LARGE SCALE GENOMIC DNA]</scope>
    <source>
        <strain evidence="3">ATCC 43595 / DSM 2588 / LMG 13176 / NBRC 15968 / NCIMB 11800 / UQM 2034</strain>
    </source>
</reference>
<evidence type="ECO:0000256" key="1">
    <source>
        <dbReference type="SAM" id="Phobius"/>
    </source>
</evidence>
<dbReference type="AlphaFoldDB" id="A0A979GWW6"/>
<proteinExistence type="predicted"/>
<organism evidence="2 3">
    <name type="scientific">Chitinophaga pinensis (strain ATCC 43595 / DSM 2588 / LMG 13176 / NBRC 15968 / NCIMB 11800 / UQM 2034)</name>
    <dbReference type="NCBI Taxonomy" id="485918"/>
    <lineage>
        <taxon>Bacteria</taxon>
        <taxon>Pseudomonadati</taxon>
        <taxon>Bacteroidota</taxon>
        <taxon>Chitinophagia</taxon>
        <taxon>Chitinophagales</taxon>
        <taxon>Chitinophagaceae</taxon>
        <taxon>Chitinophaga</taxon>
    </lineage>
</organism>
<feature type="transmembrane region" description="Helical" evidence="1">
    <location>
        <begin position="68"/>
        <end position="94"/>
    </location>
</feature>